<dbReference type="EMBL" id="BKCJ010004432">
    <property type="protein sequence ID" value="GEU61008.1"/>
    <property type="molecule type" value="Genomic_DNA"/>
</dbReference>
<evidence type="ECO:0000256" key="1">
    <source>
        <dbReference type="SAM" id="MobiDB-lite"/>
    </source>
</evidence>
<evidence type="ECO:0000313" key="2">
    <source>
        <dbReference type="EMBL" id="GEU61008.1"/>
    </source>
</evidence>
<organism evidence="2">
    <name type="scientific">Tanacetum cinerariifolium</name>
    <name type="common">Dalmatian daisy</name>
    <name type="synonym">Chrysanthemum cinerariifolium</name>
    <dbReference type="NCBI Taxonomy" id="118510"/>
    <lineage>
        <taxon>Eukaryota</taxon>
        <taxon>Viridiplantae</taxon>
        <taxon>Streptophyta</taxon>
        <taxon>Embryophyta</taxon>
        <taxon>Tracheophyta</taxon>
        <taxon>Spermatophyta</taxon>
        <taxon>Magnoliopsida</taxon>
        <taxon>eudicotyledons</taxon>
        <taxon>Gunneridae</taxon>
        <taxon>Pentapetalae</taxon>
        <taxon>asterids</taxon>
        <taxon>campanulids</taxon>
        <taxon>Asterales</taxon>
        <taxon>Asteraceae</taxon>
        <taxon>Asteroideae</taxon>
        <taxon>Anthemideae</taxon>
        <taxon>Anthemidinae</taxon>
        <taxon>Tanacetum</taxon>
    </lineage>
</organism>
<comment type="caution">
    <text evidence="2">The sequence shown here is derived from an EMBL/GenBank/DDBJ whole genome shotgun (WGS) entry which is preliminary data.</text>
</comment>
<protein>
    <submittedName>
        <fullName evidence="2">Uncharacterized protein</fullName>
    </submittedName>
</protein>
<feature type="region of interest" description="Disordered" evidence="1">
    <location>
        <begin position="29"/>
        <end position="130"/>
    </location>
</feature>
<reference evidence="2" key="1">
    <citation type="journal article" date="2019" name="Sci. Rep.">
        <title>Draft genome of Tanacetum cinerariifolium, the natural source of mosquito coil.</title>
        <authorList>
            <person name="Yamashiro T."/>
            <person name="Shiraishi A."/>
            <person name="Satake H."/>
            <person name="Nakayama K."/>
        </authorList>
    </citation>
    <scope>NUCLEOTIDE SEQUENCE</scope>
</reference>
<gene>
    <name evidence="2" type="ORF">Tci_032986</name>
</gene>
<accession>A0A6L2LH78</accession>
<feature type="compositionally biased region" description="Basic and acidic residues" evidence="1">
    <location>
        <begin position="58"/>
        <end position="79"/>
    </location>
</feature>
<sequence length="130" mass="14740">MKMKSKSYDKYPSHRTLYDALVKSLIVDDDVMDKKLEDQSTPKKKGRDDNDQDPFVDSQKEKKKEKQKDSESLKKDKDQVGSSMKDAGKSIEDDVVDVEDPSQADANVPKSDKSTSFKMVLVERPESPNP</sequence>
<feature type="compositionally biased region" description="Basic and acidic residues" evidence="1">
    <location>
        <begin position="32"/>
        <end position="49"/>
    </location>
</feature>
<feature type="compositionally biased region" description="Basic and acidic residues" evidence="1">
    <location>
        <begin position="110"/>
        <end position="130"/>
    </location>
</feature>
<proteinExistence type="predicted"/>
<dbReference type="AlphaFoldDB" id="A0A6L2LH78"/>
<feature type="compositionally biased region" description="Acidic residues" evidence="1">
    <location>
        <begin position="93"/>
        <end position="102"/>
    </location>
</feature>
<name>A0A6L2LH78_TANCI</name>